<name>W9XZ86_9EURO</name>
<comment type="caution">
    <text evidence="1">The sequence shown here is derived from an EMBL/GenBank/DDBJ whole genome shotgun (WGS) entry which is preliminary data.</text>
</comment>
<organism evidence="1 2">
    <name type="scientific">Capronia epimyces CBS 606.96</name>
    <dbReference type="NCBI Taxonomy" id="1182542"/>
    <lineage>
        <taxon>Eukaryota</taxon>
        <taxon>Fungi</taxon>
        <taxon>Dikarya</taxon>
        <taxon>Ascomycota</taxon>
        <taxon>Pezizomycotina</taxon>
        <taxon>Eurotiomycetes</taxon>
        <taxon>Chaetothyriomycetidae</taxon>
        <taxon>Chaetothyriales</taxon>
        <taxon>Herpotrichiellaceae</taxon>
        <taxon>Capronia</taxon>
    </lineage>
</organism>
<accession>W9XZ86</accession>
<reference evidence="1 2" key="1">
    <citation type="submission" date="2013-03" db="EMBL/GenBank/DDBJ databases">
        <title>The Genome Sequence of Capronia epimyces CBS 606.96.</title>
        <authorList>
            <consortium name="The Broad Institute Genomics Platform"/>
            <person name="Cuomo C."/>
            <person name="de Hoog S."/>
            <person name="Gorbushina A."/>
            <person name="Walker B."/>
            <person name="Young S.K."/>
            <person name="Zeng Q."/>
            <person name="Gargeya S."/>
            <person name="Fitzgerald M."/>
            <person name="Haas B."/>
            <person name="Abouelleil A."/>
            <person name="Allen A.W."/>
            <person name="Alvarado L."/>
            <person name="Arachchi H.M."/>
            <person name="Berlin A.M."/>
            <person name="Chapman S.B."/>
            <person name="Gainer-Dewar J."/>
            <person name="Goldberg J."/>
            <person name="Griggs A."/>
            <person name="Gujja S."/>
            <person name="Hansen M."/>
            <person name="Howarth C."/>
            <person name="Imamovic A."/>
            <person name="Ireland A."/>
            <person name="Larimer J."/>
            <person name="McCowan C."/>
            <person name="Murphy C."/>
            <person name="Pearson M."/>
            <person name="Poon T.W."/>
            <person name="Priest M."/>
            <person name="Roberts A."/>
            <person name="Saif S."/>
            <person name="Shea T."/>
            <person name="Sisk P."/>
            <person name="Sykes S."/>
            <person name="Wortman J."/>
            <person name="Nusbaum C."/>
            <person name="Birren B."/>
        </authorList>
    </citation>
    <scope>NUCLEOTIDE SEQUENCE [LARGE SCALE GENOMIC DNA]</scope>
    <source>
        <strain evidence="1 2">CBS 606.96</strain>
    </source>
</reference>
<proteinExistence type="predicted"/>
<dbReference type="Proteomes" id="UP000019478">
    <property type="component" value="Unassembled WGS sequence"/>
</dbReference>
<keyword evidence="2" id="KW-1185">Reference proteome</keyword>
<gene>
    <name evidence="1" type="ORF">A1O3_06104</name>
</gene>
<dbReference type="AlphaFoldDB" id="W9XZ86"/>
<dbReference type="HOGENOM" id="CLU_2867463_0_0_1"/>
<evidence type="ECO:0000313" key="2">
    <source>
        <dbReference type="Proteomes" id="UP000019478"/>
    </source>
</evidence>
<evidence type="ECO:0000313" key="1">
    <source>
        <dbReference type="EMBL" id="EXJ82291.1"/>
    </source>
</evidence>
<sequence>MLSKTFYSHRHDPSRRQIFYSHRHDPLRRQNLFRDLFYIMVSLAKISQPRVGSFTIDNRGFITF</sequence>
<dbReference type="EMBL" id="AMGY01000005">
    <property type="protein sequence ID" value="EXJ82291.1"/>
    <property type="molecule type" value="Genomic_DNA"/>
</dbReference>
<dbReference type="GeneID" id="19170214"/>
<dbReference type="RefSeq" id="XP_007734414.1">
    <property type="nucleotide sequence ID" value="XM_007736224.1"/>
</dbReference>
<protein>
    <submittedName>
        <fullName evidence="1">Uncharacterized protein</fullName>
    </submittedName>
</protein>
<dbReference type="OrthoDB" id="4193134at2759"/>